<evidence type="ECO:0000256" key="8">
    <source>
        <dbReference type="ARBA" id="ARBA00023004"/>
    </source>
</evidence>
<evidence type="ECO:0000313" key="11">
    <source>
        <dbReference type="Proteomes" id="UP000660885"/>
    </source>
</evidence>
<dbReference type="Gene3D" id="1.10.468.10">
    <property type="entry name" value="Photosynthetic Reaction Center, subunit C, domain 2"/>
    <property type="match status" value="2"/>
</dbReference>
<reference evidence="10 11" key="1">
    <citation type="submission" date="2021-01" db="EMBL/GenBank/DDBJ databases">
        <title>Belnapia mucosa sp. nov. and Belnapia arida sp. nov., isolated from the Tabernas Desert (Almeria, Spain).</title>
        <authorList>
            <person name="Molina-Menor E."/>
            <person name="Vidal-Verdu A."/>
            <person name="Calonge A."/>
            <person name="Satari L."/>
            <person name="Pereto J."/>
            <person name="Porcar M."/>
        </authorList>
    </citation>
    <scope>NUCLEOTIDE SEQUENCE [LARGE SCALE GENOMIC DNA]</scope>
    <source>
        <strain evidence="10 11">T18</strain>
    </source>
</reference>
<evidence type="ECO:0000256" key="2">
    <source>
        <dbReference type="ARBA" id="ARBA00015978"/>
    </source>
</evidence>
<protein>
    <recommendedName>
        <fullName evidence="2 9">Photosynthetic reaction center cytochrome c subunit</fullName>
    </recommendedName>
</protein>
<dbReference type="EMBL" id="JAETWB010000005">
    <property type="protein sequence ID" value="MBL6079088.1"/>
    <property type="molecule type" value="Genomic_DNA"/>
</dbReference>
<sequence>MSFSLKLGAVLAGLLGLAVILLTFERPPVETVQTGFRGVALGNIANPRLQPALAAANQLPPMIPRVPSVGPRAGQAYRNVQVLGELGVAEFARTMAAMTAWVSPQQGCNYCHNPANMASDEVYTKVVARRMLQMVARINAEWKPHVLETGVTCYTCHRGNPVPLNVWSENTGPMRGEGFSASSNGQNLASPVVGDSSLPYDPFSRYLDQAANIRVQTPDALPAGNSQGIKEAEFTYGLMMHFSQALGVNCTTCHNSRAFSAWDQSAPQRTNAWHGIRMVRDINHNFIDPLQPLWAANPNGPPGGPQRARLGPHEDPLKVNCTTCHQGVNKPLNGVSMLRDYPELARITNIEAPPPIRQ</sequence>
<evidence type="ECO:0000256" key="1">
    <source>
        <dbReference type="ARBA" id="ARBA00003196"/>
    </source>
</evidence>
<keyword evidence="9" id="KW-0674">Reaction center</keyword>
<comment type="caution">
    <text evidence="10">The sequence shown here is derived from an EMBL/GenBank/DDBJ whole genome shotgun (WGS) entry which is preliminary data.</text>
</comment>
<evidence type="ECO:0000313" key="10">
    <source>
        <dbReference type="EMBL" id="MBL6079088.1"/>
    </source>
</evidence>
<accession>A0ABS1U349</accession>
<dbReference type="PIRSF" id="PIRSF000017">
    <property type="entry name" value="RC_cytochrome"/>
    <property type="match status" value="1"/>
</dbReference>
<keyword evidence="6 9" id="KW-0479">Metal-binding</keyword>
<comment type="function">
    <text evidence="1 9">The reaction center of purple bacteria contains a tightly bound cytochrome molecule which re-reduces the photo oxidized primary electron donor.</text>
</comment>
<dbReference type="SUPFAM" id="SSF48695">
    <property type="entry name" value="Multiheme cytochromes"/>
    <property type="match status" value="1"/>
</dbReference>
<dbReference type="Pfam" id="PF02276">
    <property type="entry name" value="CytoC_RC"/>
    <property type="match status" value="1"/>
</dbReference>
<comment type="PTM">
    <text evidence="9">Binds 4 heme groups per subunit.</text>
</comment>
<keyword evidence="8 9" id="KW-0408">Iron</keyword>
<evidence type="ECO:0000256" key="7">
    <source>
        <dbReference type="ARBA" id="ARBA00022982"/>
    </source>
</evidence>
<evidence type="ECO:0000256" key="6">
    <source>
        <dbReference type="ARBA" id="ARBA00022723"/>
    </source>
</evidence>
<keyword evidence="4 9" id="KW-0602">Photosynthesis</keyword>
<dbReference type="RefSeq" id="WP_202832347.1">
    <property type="nucleotide sequence ID" value="NZ_JAETWB010000005.1"/>
</dbReference>
<dbReference type="InterPro" id="IPR023119">
    <property type="entry name" value="Multihaem_cyt_PRC_cyt_su-like"/>
</dbReference>
<proteinExistence type="predicted"/>
<dbReference type="InterPro" id="IPR003158">
    <property type="entry name" value="Photosyn_RC_cyt_c-su"/>
</dbReference>
<keyword evidence="3 9" id="KW-0813">Transport</keyword>
<keyword evidence="5 9" id="KW-0349">Heme</keyword>
<evidence type="ECO:0000256" key="9">
    <source>
        <dbReference type="PIRNR" id="PIRNR000017"/>
    </source>
</evidence>
<keyword evidence="11" id="KW-1185">Reference proteome</keyword>
<evidence type="ECO:0000256" key="3">
    <source>
        <dbReference type="ARBA" id="ARBA00022448"/>
    </source>
</evidence>
<dbReference type="NCBIfam" id="NF040706">
    <property type="entry name" value="photo_cyt_PufC"/>
    <property type="match status" value="1"/>
</dbReference>
<dbReference type="CDD" id="cd09224">
    <property type="entry name" value="CytoC_RC"/>
    <property type="match status" value="1"/>
</dbReference>
<dbReference type="InterPro" id="IPR036280">
    <property type="entry name" value="Multihaem_cyt_sf"/>
</dbReference>
<organism evidence="10 11">
    <name type="scientific">Belnapia arida</name>
    <dbReference type="NCBI Taxonomy" id="2804533"/>
    <lineage>
        <taxon>Bacteria</taxon>
        <taxon>Pseudomonadati</taxon>
        <taxon>Pseudomonadota</taxon>
        <taxon>Alphaproteobacteria</taxon>
        <taxon>Acetobacterales</taxon>
        <taxon>Roseomonadaceae</taxon>
        <taxon>Belnapia</taxon>
    </lineage>
</organism>
<name>A0ABS1U349_9PROT</name>
<gene>
    <name evidence="10" type="ORF">JMJ56_13810</name>
</gene>
<evidence type="ECO:0000256" key="4">
    <source>
        <dbReference type="ARBA" id="ARBA00022531"/>
    </source>
</evidence>
<keyword evidence="7 9" id="KW-0249">Electron transport</keyword>
<evidence type="ECO:0000256" key="5">
    <source>
        <dbReference type="ARBA" id="ARBA00022617"/>
    </source>
</evidence>
<dbReference type="Proteomes" id="UP000660885">
    <property type="component" value="Unassembled WGS sequence"/>
</dbReference>